<protein>
    <recommendedName>
        <fullName evidence="10">Undecaprenyl-phosphate alpha-N-acetylglucosaminyl 1-phosphate transferase</fullName>
    </recommendedName>
</protein>
<evidence type="ECO:0000313" key="8">
    <source>
        <dbReference type="EMBL" id="OGH83762.1"/>
    </source>
</evidence>
<accession>A0A1F6NIQ5</accession>
<keyword evidence="4 7" id="KW-0812">Transmembrane</keyword>
<feature type="transmembrane region" description="Helical" evidence="7">
    <location>
        <begin position="324"/>
        <end position="341"/>
    </location>
</feature>
<sequence length="346" mass="37614">MYFLGAIILSVIFTLVVKHLATKFSIVDRPTMPRKKHKKAMPLLGGVAIWAAFWVVTAILVFGTDLVGKNLSLAKLFWVFIGSTILIIVGVLDDKFSLNPKLRLVFTAFAVLVALAGGVGIEKITNPFGGIWYLDFWQIGLGALGTILVFADIIVFLWILGMTYTTKILDGLDGLTTGISAIGALMIFFIASGTRWHQADVALVALVFAGACLGFLLFNFNPAKIFLGESGSLFLGYMLGVLSVISGGKFATALLVMAVPILDLGYVIVARLHAGKAIAAGDRSHLHFRLVDASWSQRRTVLFLYAIAILFGLTTLFFQSQEKIIILLALVALTLVFERVVTAWKK</sequence>
<evidence type="ECO:0000256" key="4">
    <source>
        <dbReference type="ARBA" id="ARBA00022692"/>
    </source>
</evidence>
<evidence type="ECO:0000256" key="7">
    <source>
        <dbReference type="SAM" id="Phobius"/>
    </source>
</evidence>
<gene>
    <name evidence="8" type="ORF">A2261_03650</name>
</gene>
<feature type="transmembrane region" description="Helical" evidence="7">
    <location>
        <begin position="104"/>
        <end position="124"/>
    </location>
</feature>
<evidence type="ECO:0000256" key="2">
    <source>
        <dbReference type="ARBA" id="ARBA00022475"/>
    </source>
</evidence>
<evidence type="ECO:0000256" key="3">
    <source>
        <dbReference type="ARBA" id="ARBA00022679"/>
    </source>
</evidence>
<feature type="transmembrane region" description="Helical" evidence="7">
    <location>
        <begin position="76"/>
        <end position="92"/>
    </location>
</feature>
<dbReference type="GO" id="GO:0009103">
    <property type="term" value="P:lipopolysaccharide biosynthetic process"/>
    <property type="evidence" value="ECO:0007669"/>
    <property type="project" value="TreeGrafter"/>
</dbReference>
<evidence type="ECO:0000256" key="5">
    <source>
        <dbReference type="ARBA" id="ARBA00022989"/>
    </source>
</evidence>
<feature type="transmembrane region" description="Helical" evidence="7">
    <location>
        <begin position="251"/>
        <end position="269"/>
    </location>
</feature>
<proteinExistence type="predicted"/>
<feature type="transmembrane region" description="Helical" evidence="7">
    <location>
        <begin position="300"/>
        <end position="318"/>
    </location>
</feature>
<feature type="transmembrane region" description="Helical" evidence="7">
    <location>
        <begin position="6"/>
        <end position="22"/>
    </location>
</feature>
<dbReference type="GO" id="GO:0071555">
    <property type="term" value="P:cell wall organization"/>
    <property type="evidence" value="ECO:0007669"/>
    <property type="project" value="TreeGrafter"/>
</dbReference>
<organism evidence="8 9">
    <name type="scientific">Candidatus Magasanikbacteria bacterium RIFOXYA2_FULL_44_8</name>
    <dbReference type="NCBI Taxonomy" id="1798696"/>
    <lineage>
        <taxon>Bacteria</taxon>
        <taxon>Candidatus Magasanikiibacteriota</taxon>
    </lineage>
</organism>
<keyword evidence="3" id="KW-0808">Transferase</keyword>
<dbReference type="GO" id="GO:0016780">
    <property type="term" value="F:phosphotransferase activity, for other substituted phosphate groups"/>
    <property type="evidence" value="ECO:0007669"/>
    <property type="project" value="InterPro"/>
</dbReference>
<feature type="transmembrane region" description="Helical" evidence="7">
    <location>
        <begin position="172"/>
        <end position="193"/>
    </location>
</feature>
<evidence type="ECO:0000313" key="9">
    <source>
        <dbReference type="Proteomes" id="UP000177803"/>
    </source>
</evidence>
<dbReference type="AlphaFoldDB" id="A0A1F6NIQ5"/>
<dbReference type="PANTHER" id="PTHR22926:SF3">
    <property type="entry name" value="UNDECAPRENYL-PHOSPHATE ALPHA-N-ACETYLGLUCOSAMINYL 1-PHOSPHATE TRANSFERASE"/>
    <property type="match status" value="1"/>
</dbReference>
<keyword evidence="2" id="KW-1003">Cell membrane</keyword>
<dbReference type="Proteomes" id="UP000177803">
    <property type="component" value="Unassembled WGS sequence"/>
</dbReference>
<comment type="caution">
    <text evidence="8">The sequence shown here is derived from an EMBL/GenBank/DDBJ whole genome shotgun (WGS) entry which is preliminary data.</text>
</comment>
<keyword evidence="6 7" id="KW-0472">Membrane</keyword>
<dbReference type="CDD" id="cd06853">
    <property type="entry name" value="GT_WecA_like"/>
    <property type="match status" value="1"/>
</dbReference>
<dbReference type="InterPro" id="IPR000715">
    <property type="entry name" value="Glycosyl_transferase_4"/>
</dbReference>
<dbReference type="GO" id="GO:0005886">
    <property type="term" value="C:plasma membrane"/>
    <property type="evidence" value="ECO:0007669"/>
    <property type="project" value="UniProtKB-SubCell"/>
</dbReference>
<evidence type="ECO:0008006" key="10">
    <source>
        <dbReference type="Google" id="ProtNLM"/>
    </source>
</evidence>
<reference evidence="8 9" key="1">
    <citation type="journal article" date="2016" name="Nat. Commun.">
        <title>Thousands of microbial genomes shed light on interconnected biogeochemical processes in an aquifer system.</title>
        <authorList>
            <person name="Anantharaman K."/>
            <person name="Brown C.T."/>
            <person name="Hug L.A."/>
            <person name="Sharon I."/>
            <person name="Castelle C.J."/>
            <person name="Probst A.J."/>
            <person name="Thomas B.C."/>
            <person name="Singh A."/>
            <person name="Wilkins M.J."/>
            <person name="Karaoz U."/>
            <person name="Brodie E.L."/>
            <person name="Williams K.H."/>
            <person name="Hubbard S.S."/>
            <person name="Banfield J.F."/>
        </authorList>
    </citation>
    <scope>NUCLEOTIDE SEQUENCE [LARGE SCALE GENOMIC DNA]</scope>
</reference>
<keyword evidence="5 7" id="KW-1133">Transmembrane helix</keyword>
<feature type="transmembrane region" description="Helical" evidence="7">
    <location>
        <begin position="136"/>
        <end position="160"/>
    </location>
</feature>
<name>A0A1F6NIQ5_9BACT</name>
<feature type="transmembrane region" description="Helical" evidence="7">
    <location>
        <begin position="225"/>
        <end position="245"/>
    </location>
</feature>
<comment type="subcellular location">
    <subcellularLocation>
        <location evidence="1">Cell membrane</location>
        <topology evidence="1">Multi-pass membrane protein</topology>
    </subcellularLocation>
</comment>
<dbReference type="GO" id="GO:0044038">
    <property type="term" value="P:cell wall macromolecule biosynthetic process"/>
    <property type="evidence" value="ECO:0007669"/>
    <property type="project" value="TreeGrafter"/>
</dbReference>
<dbReference type="PANTHER" id="PTHR22926">
    <property type="entry name" value="PHOSPHO-N-ACETYLMURAMOYL-PENTAPEPTIDE-TRANSFERASE"/>
    <property type="match status" value="1"/>
</dbReference>
<evidence type="ECO:0000256" key="6">
    <source>
        <dbReference type="ARBA" id="ARBA00023136"/>
    </source>
</evidence>
<dbReference type="Pfam" id="PF00953">
    <property type="entry name" value="Glycos_transf_4"/>
    <property type="match status" value="1"/>
</dbReference>
<evidence type="ECO:0000256" key="1">
    <source>
        <dbReference type="ARBA" id="ARBA00004651"/>
    </source>
</evidence>
<feature type="transmembrane region" description="Helical" evidence="7">
    <location>
        <begin position="43"/>
        <end position="64"/>
    </location>
</feature>
<feature type="transmembrane region" description="Helical" evidence="7">
    <location>
        <begin position="199"/>
        <end position="218"/>
    </location>
</feature>
<dbReference type="EMBL" id="MFQR01000065">
    <property type="protein sequence ID" value="OGH83762.1"/>
    <property type="molecule type" value="Genomic_DNA"/>
</dbReference>